<feature type="domain" description="YCII-related" evidence="1">
    <location>
        <begin position="14"/>
        <end position="98"/>
    </location>
</feature>
<keyword evidence="3" id="KW-1185">Reference proteome</keyword>
<reference evidence="2" key="1">
    <citation type="submission" date="2014-01" db="EMBL/GenBank/DDBJ databases">
        <title>The genome of the white-rot fungus Pycnoporus cinnabarinus: a basidiomycete model with a versatile arsenal for lignocellulosic biomass breakdown.</title>
        <authorList>
            <person name="Levasseur A."/>
            <person name="Lomascolo A."/>
            <person name="Ruiz-Duenas F.J."/>
            <person name="Uzan E."/>
            <person name="Piumi F."/>
            <person name="Kues U."/>
            <person name="Ram A.F.J."/>
            <person name="Murat C."/>
            <person name="Haon M."/>
            <person name="Benoit I."/>
            <person name="Arfi Y."/>
            <person name="Chevret D."/>
            <person name="Drula E."/>
            <person name="Kwon M.J."/>
            <person name="Gouret P."/>
            <person name="Lesage-Meessen L."/>
            <person name="Lombard V."/>
            <person name="Mariette J."/>
            <person name="Noirot C."/>
            <person name="Park J."/>
            <person name="Patyshakuliyeva A."/>
            <person name="Wieneger R.A.B."/>
            <person name="Wosten H.A.B."/>
            <person name="Martin F."/>
            <person name="Coutinho P.M."/>
            <person name="de Vries R."/>
            <person name="Martinez A.T."/>
            <person name="Klopp C."/>
            <person name="Pontarotti P."/>
            <person name="Henrissat B."/>
            <person name="Record E."/>
        </authorList>
    </citation>
    <scope>NUCLEOTIDE SEQUENCE [LARGE SCALE GENOMIC DNA]</scope>
    <source>
        <strain evidence="2">BRFM137</strain>
    </source>
</reference>
<dbReference type="OrthoDB" id="5519740at2759"/>
<dbReference type="OMA" id="VWDHERT"/>
<dbReference type="Gene3D" id="3.30.70.1060">
    <property type="entry name" value="Dimeric alpha+beta barrel"/>
    <property type="match status" value="1"/>
</dbReference>
<dbReference type="HOGENOM" id="CLU_110355_2_1_1"/>
<dbReference type="EMBL" id="CCBP010000115">
    <property type="protein sequence ID" value="CDO72648.1"/>
    <property type="molecule type" value="Genomic_DNA"/>
</dbReference>
<dbReference type="InterPro" id="IPR051807">
    <property type="entry name" value="Sec-metab_biosynth-assoc"/>
</dbReference>
<evidence type="ECO:0000313" key="2">
    <source>
        <dbReference type="EMBL" id="CDO72648.1"/>
    </source>
</evidence>
<comment type="caution">
    <text evidence="2">The sequence shown here is derived from an EMBL/GenBank/DDBJ whole genome shotgun (WGS) entry which is preliminary data.</text>
</comment>
<organism evidence="2 3">
    <name type="scientific">Pycnoporus cinnabarinus</name>
    <name type="common">Cinnabar-red polypore</name>
    <name type="synonym">Trametes cinnabarina</name>
    <dbReference type="NCBI Taxonomy" id="5643"/>
    <lineage>
        <taxon>Eukaryota</taxon>
        <taxon>Fungi</taxon>
        <taxon>Dikarya</taxon>
        <taxon>Basidiomycota</taxon>
        <taxon>Agaricomycotina</taxon>
        <taxon>Agaricomycetes</taxon>
        <taxon>Polyporales</taxon>
        <taxon>Polyporaceae</taxon>
        <taxon>Trametes</taxon>
    </lineage>
</organism>
<dbReference type="PANTHER" id="PTHR33606">
    <property type="entry name" value="PROTEIN YCII"/>
    <property type="match status" value="1"/>
</dbReference>
<sequence length="119" mass="13412">MSDWTPPSYEHDYFVVHTFDVPNAQRTKHTDAHLVRIVPLIQQGIVKFAGALLTPTSKTTDSDTLAKTAGSILIVRAKDLEQAWEIVKQDPFYASGEVWDHERTVVTPAFFAIPEVKFD</sequence>
<dbReference type="Proteomes" id="UP000029665">
    <property type="component" value="Unassembled WGS sequence"/>
</dbReference>
<proteinExistence type="predicted"/>
<evidence type="ECO:0000259" key="1">
    <source>
        <dbReference type="Pfam" id="PF03795"/>
    </source>
</evidence>
<dbReference type="InterPro" id="IPR011008">
    <property type="entry name" value="Dimeric_a/b-barrel"/>
</dbReference>
<accession>A0A060SJM7</accession>
<dbReference type="InterPro" id="IPR005545">
    <property type="entry name" value="YCII"/>
</dbReference>
<dbReference type="PANTHER" id="PTHR33606:SF3">
    <property type="entry name" value="PROTEIN YCII"/>
    <property type="match status" value="1"/>
</dbReference>
<dbReference type="AlphaFoldDB" id="A0A060SJM7"/>
<name>A0A060SJM7_PYCCI</name>
<protein>
    <recommendedName>
        <fullName evidence="1">YCII-related domain-containing protein</fullName>
    </recommendedName>
</protein>
<dbReference type="Pfam" id="PF03795">
    <property type="entry name" value="YCII"/>
    <property type="match status" value="1"/>
</dbReference>
<gene>
    <name evidence="2" type="ORF">BN946_scf184985.g67</name>
</gene>
<dbReference type="SUPFAM" id="SSF54909">
    <property type="entry name" value="Dimeric alpha+beta barrel"/>
    <property type="match status" value="1"/>
</dbReference>
<evidence type="ECO:0000313" key="3">
    <source>
        <dbReference type="Proteomes" id="UP000029665"/>
    </source>
</evidence>